<sequence length="665" mass="76232">MANNIQLSKDYLSRCSEKTLQSNENGFFLQFADKVEEVAGNNWINDVFGKLKSDKDRLRILYKFEPVREVLCETLSRVQEIYRQKDASVSRSRRVAAEKLEKDGELQKALLLYCQSVLRAPGTGEEPRIDDGFTLSLAYWSRSKLLMKLKHYSEAITDIQLAMKEELTDDHHAEVYKNMALCYKSLRDVPRAKISIAIAEKMLRGDANKIATFREEFEKQPVAEVTKNQKHLPVIPEGQKNDLPNASSKITVDQESSKGRYMIAKEDIRTGDTLVVQAPYASCLLPDFFGSHCHHCFEKLLSPVGCKDCSSVAFCKPECRDAALNTYHKYECRFLDLIIGSGMSILSHTALRMVTQFGLDKCLKIYQNRDKEEVYQLCTNWEKRSTSDFLQRAVMSAFLLRILQKSGFFKDGCANEEVMPEEEEYQIGELLLYHLQMLQFNAHEIYETRQTPDCQLKDVKVVYIGVAIYPTVALFNHDCYPSVLRYFVGKHIVIKASRPINPKEVVSENYGPIFTWKNLEERQKSLAGRYWFQCQCLACTQNWPSIKNGLRNVTKKITCPSETCHLVFTLPLKNETVNCSNCKKKVNLSKRVAEYQVCEELYDQGKACYLNKEIDKGIDIICKAIDLYHRISVPPHCETHLAQETLRALYAQSGSVFEVGQLKPN</sequence>
<keyword evidence="2" id="KW-0808">Transferase</keyword>
<evidence type="ECO:0000256" key="9">
    <source>
        <dbReference type="ARBA" id="ARBA00093680"/>
    </source>
</evidence>
<dbReference type="RefSeq" id="XP_025836273.1">
    <property type="nucleotide sequence ID" value="XM_025980488.1"/>
</dbReference>
<evidence type="ECO:0000256" key="6">
    <source>
        <dbReference type="ARBA" id="ARBA00022833"/>
    </source>
</evidence>
<keyword evidence="12" id="KW-1185">Reference proteome</keyword>
<dbReference type="InterPro" id="IPR044421">
    <property type="entry name" value="SMYD4_SET"/>
</dbReference>
<dbReference type="Gene3D" id="1.10.220.160">
    <property type="match status" value="1"/>
</dbReference>
<dbReference type="SUPFAM" id="SSF82199">
    <property type="entry name" value="SET domain"/>
    <property type="match status" value="1"/>
</dbReference>
<dbReference type="Gene3D" id="6.10.140.2220">
    <property type="match status" value="1"/>
</dbReference>
<keyword evidence="1" id="KW-0489">Methyltransferase</keyword>
<dbReference type="AlphaFoldDB" id="A0A7F5RJV2"/>
<evidence type="ECO:0000256" key="7">
    <source>
        <dbReference type="ARBA" id="ARBA00093423"/>
    </source>
</evidence>
<protein>
    <recommendedName>
        <fullName evidence="8">Protein-lysine N-methyltransferase SMYD4</fullName>
    </recommendedName>
    <alternativeName>
        <fullName evidence="9">SET and MYND domain-containing protein 4</fullName>
    </alternativeName>
</protein>
<dbReference type="SMART" id="SM00028">
    <property type="entry name" value="TPR"/>
    <property type="match status" value="3"/>
</dbReference>
<dbReference type="GO" id="GO:0005634">
    <property type="term" value="C:nucleus"/>
    <property type="evidence" value="ECO:0007669"/>
    <property type="project" value="TreeGrafter"/>
</dbReference>
<dbReference type="KEGG" id="apln:108740028"/>
<dbReference type="SUPFAM" id="SSF144232">
    <property type="entry name" value="HIT/MYND zinc finger-like"/>
    <property type="match status" value="1"/>
</dbReference>
<evidence type="ECO:0000313" key="12">
    <source>
        <dbReference type="Proteomes" id="UP000192223"/>
    </source>
</evidence>
<dbReference type="InterPro" id="IPR001214">
    <property type="entry name" value="SET_dom"/>
</dbReference>
<evidence type="ECO:0000256" key="1">
    <source>
        <dbReference type="ARBA" id="ARBA00022603"/>
    </source>
</evidence>
<evidence type="ECO:0000259" key="10">
    <source>
        <dbReference type="Pfam" id="PF00856"/>
    </source>
</evidence>
<dbReference type="InterPro" id="IPR002893">
    <property type="entry name" value="Znf_MYND"/>
</dbReference>
<keyword evidence="6" id="KW-0862">Zinc</keyword>
<dbReference type="GeneID" id="108740028"/>
<dbReference type="OrthoDB" id="1028014at2759"/>
<dbReference type="CTD" id="39414"/>
<evidence type="ECO:0000256" key="2">
    <source>
        <dbReference type="ARBA" id="ARBA00022679"/>
    </source>
</evidence>
<dbReference type="GO" id="GO:0008168">
    <property type="term" value="F:methyltransferase activity"/>
    <property type="evidence" value="ECO:0007669"/>
    <property type="project" value="UniProtKB-KW"/>
</dbReference>
<dbReference type="CDD" id="cd10536">
    <property type="entry name" value="SET_SMYD4"/>
    <property type="match status" value="1"/>
</dbReference>
<accession>A0A7F5RJV2</accession>
<dbReference type="PANTHER" id="PTHR46165:SF5">
    <property type="entry name" value="RE32936P"/>
    <property type="match status" value="1"/>
</dbReference>
<dbReference type="Proteomes" id="UP000192223">
    <property type="component" value="Unplaced"/>
</dbReference>
<dbReference type="GO" id="GO:0042051">
    <property type="term" value="P:compound eye photoreceptor development"/>
    <property type="evidence" value="ECO:0007669"/>
    <property type="project" value="TreeGrafter"/>
</dbReference>
<reference evidence="13" key="1">
    <citation type="submission" date="2025-08" db="UniProtKB">
        <authorList>
            <consortium name="RefSeq"/>
        </authorList>
    </citation>
    <scope>IDENTIFICATION</scope>
    <source>
        <tissue evidence="13">Entire body</tissue>
    </source>
</reference>
<keyword evidence="5" id="KW-0863">Zinc-finger</keyword>
<evidence type="ECO:0000313" key="13">
    <source>
        <dbReference type="RefSeq" id="XP_025836273.1"/>
    </source>
</evidence>
<dbReference type="PANTHER" id="PTHR46165">
    <property type="entry name" value="SET AND MYND DOMAIN-CONTAINING PROTEIN 4"/>
    <property type="match status" value="1"/>
</dbReference>
<evidence type="ECO:0000256" key="3">
    <source>
        <dbReference type="ARBA" id="ARBA00022691"/>
    </source>
</evidence>
<dbReference type="GO" id="GO:0008270">
    <property type="term" value="F:zinc ion binding"/>
    <property type="evidence" value="ECO:0007669"/>
    <property type="project" value="UniProtKB-KW"/>
</dbReference>
<dbReference type="InterPro" id="IPR011990">
    <property type="entry name" value="TPR-like_helical_dom_sf"/>
</dbReference>
<organism evidence="12 13">
    <name type="scientific">Agrilus planipennis</name>
    <name type="common">Emerald ash borer</name>
    <name type="synonym">Agrilus marcopoli</name>
    <dbReference type="NCBI Taxonomy" id="224129"/>
    <lineage>
        <taxon>Eukaryota</taxon>
        <taxon>Metazoa</taxon>
        <taxon>Ecdysozoa</taxon>
        <taxon>Arthropoda</taxon>
        <taxon>Hexapoda</taxon>
        <taxon>Insecta</taxon>
        <taxon>Pterygota</taxon>
        <taxon>Neoptera</taxon>
        <taxon>Endopterygota</taxon>
        <taxon>Coleoptera</taxon>
        <taxon>Polyphaga</taxon>
        <taxon>Elateriformia</taxon>
        <taxon>Buprestoidea</taxon>
        <taxon>Buprestidae</taxon>
        <taxon>Agrilinae</taxon>
        <taxon>Agrilus</taxon>
    </lineage>
</organism>
<gene>
    <name evidence="13" type="primary">LOC108740028</name>
</gene>
<evidence type="ECO:0000256" key="8">
    <source>
        <dbReference type="ARBA" id="ARBA00093635"/>
    </source>
</evidence>
<dbReference type="InterPro" id="IPR046341">
    <property type="entry name" value="SET_dom_sf"/>
</dbReference>
<dbReference type="GO" id="GO:0042826">
    <property type="term" value="F:histone deacetylase binding"/>
    <property type="evidence" value="ECO:0007669"/>
    <property type="project" value="TreeGrafter"/>
</dbReference>
<keyword evidence="3" id="KW-0949">S-adenosyl-L-methionine</keyword>
<dbReference type="InterPro" id="IPR052097">
    <property type="entry name" value="SET-MYND_domain_protein"/>
</dbReference>
<dbReference type="Pfam" id="PF01753">
    <property type="entry name" value="zf-MYND"/>
    <property type="match status" value="1"/>
</dbReference>
<dbReference type="GO" id="GO:0032259">
    <property type="term" value="P:methylation"/>
    <property type="evidence" value="ECO:0007669"/>
    <property type="project" value="UniProtKB-KW"/>
</dbReference>
<comment type="function">
    <text evidence="7">Protein-lysine N-methyltransferase. Monomethylates PRMT5, modulating its transcriptional activity. May also act as a histone methyltransferase. Plays a critical role in cardiac development. Acts as a key epigenetic regulator of gene expression during cardiac development via its dual activities as a methyltransferase and negative regulator of HDAC1.</text>
</comment>
<evidence type="ECO:0000256" key="5">
    <source>
        <dbReference type="ARBA" id="ARBA00022771"/>
    </source>
</evidence>
<dbReference type="Gene3D" id="1.25.40.10">
    <property type="entry name" value="Tetratricopeptide repeat domain"/>
    <property type="match status" value="1"/>
</dbReference>
<evidence type="ECO:0000256" key="4">
    <source>
        <dbReference type="ARBA" id="ARBA00022723"/>
    </source>
</evidence>
<evidence type="ECO:0000259" key="11">
    <source>
        <dbReference type="Pfam" id="PF01753"/>
    </source>
</evidence>
<dbReference type="Gene3D" id="2.170.270.10">
    <property type="entry name" value="SET domain"/>
    <property type="match status" value="1"/>
</dbReference>
<name>A0A7F5RJV2_AGRPL</name>
<feature type="domain" description="MYND-type" evidence="11">
    <location>
        <begin position="293"/>
        <end position="332"/>
    </location>
</feature>
<feature type="domain" description="SET" evidence="10">
    <location>
        <begin position="259"/>
        <end position="511"/>
    </location>
</feature>
<dbReference type="GO" id="GO:0005737">
    <property type="term" value="C:cytoplasm"/>
    <property type="evidence" value="ECO:0007669"/>
    <property type="project" value="TreeGrafter"/>
</dbReference>
<proteinExistence type="predicted"/>
<dbReference type="InterPro" id="IPR019734">
    <property type="entry name" value="TPR_rpt"/>
</dbReference>
<dbReference type="FunCoup" id="A0A7F5RJV2">
    <property type="interactions" value="589"/>
</dbReference>
<dbReference type="Pfam" id="PF00856">
    <property type="entry name" value="SET"/>
    <property type="match status" value="1"/>
</dbReference>
<dbReference type="SUPFAM" id="SSF48452">
    <property type="entry name" value="TPR-like"/>
    <property type="match status" value="1"/>
</dbReference>
<dbReference type="InParanoid" id="A0A7F5RJV2"/>
<keyword evidence="4" id="KW-0479">Metal-binding</keyword>